<evidence type="ECO:0000313" key="2">
    <source>
        <dbReference type="Proteomes" id="UP001597519"/>
    </source>
</evidence>
<dbReference type="SUPFAM" id="SSF54427">
    <property type="entry name" value="NTF2-like"/>
    <property type="match status" value="1"/>
</dbReference>
<organism evidence="1 2">
    <name type="scientific">Corticicoccus populi</name>
    <dbReference type="NCBI Taxonomy" id="1812821"/>
    <lineage>
        <taxon>Bacteria</taxon>
        <taxon>Bacillati</taxon>
        <taxon>Bacillota</taxon>
        <taxon>Bacilli</taxon>
        <taxon>Bacillales</taxon>
        <taxon>Staphylococcaceae</taxon>
        <taxon>Corticicoccus</taxon>
    </lineage>
</organism>
<keyword evidence="2" id="KW-1185">Reference proteome</keyword>
<gene>
    <name evidence="1" type="ORF">ACFSX4_04275</name>
</gene>
<dbReference type="RefSeq" id="WP_377771882.1">
    <property type="nucleotide sequence ID" value="NZ_JBHUOQ010000001.1"/>
</dbReference>
<dbReference type="InterPro" id="IPR032710">
    <property type="entry name" value="NTF2-like_dom_sf"/>
</dbReference>
<evidence type="ECO:0008006" key="3">
    <source>
        <dbReference type="Google" id="ProtNLM"/>
    </source>
</evidence>
<sequence>MISYEQFHLNKENRRTGKFKNVLHPDFKEFGQSGNIYVTQDFPDSISDNSEYEIKHFSVTDLSKESRLCTYLLLNTTKKQASNRSSVWIVFQGEWKLIFHQGTRTEYHF</sequence>
<dbReference type="EMBL" id="JBHUOQ010000001">
    <property type="protein sequence ID" value="MFD2829673.1"/>
    <property type="molecule type" value="Genomic_DNA"/>
</dbReference>
<evidence type="ECO:0000313" key="1">
    <source>
        <dbReference type="EMBL" id="MFD2829673.1"/>
    </source>
</evidence>
<name>A0ABW5WUF5_9STAP</name>
<proteinExistence type="predicted"/>
<reference evidence="2" key="1">
    <citation type="journal article" date="2019" name="Int. J. Syst. Evol. Microbiol.">
        <title>The Global Catalogue of Microorganisms (GCM) 10K type strain sequencing project: providing services to taxonomists for standard genome sequencing and annotation.</title>
        <authorList>
            <consortium name="The Broad Institute Genomics Platform"/>
            <consortium name="The Broad Institute Genome Sequencing Center for Infectious Disease"/>
            <person name="Wu L."/>
            <person name="Ma J."/>
        </authorList>
    </citation>
    <scope>NUCLEOTIDE SEQUENCE [LARGE SCALE GENOMIC DNA]</scope>
    <source>
        <strain evidence="2">KCTC 33575</strain>
    </source>
</reference>
<comment type="caution">
    <text evidence="1">The sequence shown here is derived from an EMBL/GenBank/DDBJ whole genome shotgun (WGS) entry which is preliminary data.</text>
</comment>
<accession>A0ABW5WUF5</accession>
<protein>
    <recommendedName>
        <fullName evidence="3">DUF4440 domain-containing protein</fullName>
    </recommendedName>
</protein>
<dbReference type="Proteomes" id="UP001597519">
    <property type="component" value="Unassembled WGS sequence"/>
</dbReference>